<name>A0ABN8YE60_RANTA</name>
<sequence length="151" mass="16645">MATNSSFLFAHSFELQVTSQAAEKVGLVGYPPCREEETGHRKNKLGSEHPSRKTPASCPVFHRTRKGLCSREKDHLGREGGRADTVPRARAVSSRESPVPYHPAGVRNPYHWPSNLLPSRAAKTGETHSRGPQSFYSNLLSGKHRGYKGSP</sequence>
<feature type="compositionally biased region" description="Basic residues" evidence="1">
    <location>
        <begin position="142"/>
        <end position="151"/>
    </location>
</feature>
<feature type="compositionally biased region" description="Basic and acidic residues" evidence="1">
    <location>
        <begin position="33"/>
        <end position="51"/>
    </location>
</feature>
<keyword evidence="3" id="KW-1185">Reference proteome</keyword>
<organism evidence="2 3">
    <name type="scientific">Rangifer tarandus platyrhynchus</name>
    <name type="common">Svalbard reindeer</name>
    <dbReference type="NCBI Taxonomy" id="3082113"/>
    <lineage>
        <taxon>Eukaryota</taxon>
        <taxon>Metazoa</taxon>
        <taxon>Chordata</taxon>
        <taxon>Craniata</taxon>
        <taxon>Vertebrata</taxon>
        <taxon>Euteleostomi</taxon>
        <taxon>Mammalia</taxon>
        <taxon>Eutheria</taxon>
        <taxon>Laurasiatheria</taxon>
        <taxon>Artiodactyla</taxon>
        <taxon>Ruminantia</taxon>
        <taxon>Pecora</taxon>
        <taxon>Cervidae</taxon>
        <taxon>Odocoileinae</taxon>
        <taxon>Rangifer</taxon>
    </lineage>
</organism>
<evidence type="ECO:0000256" key="1">
    <source>
        <dbReference type="SAM" id="MobiDB-lite"/>
    </source>
</evidence>
<feature type="compositionally biased region" description="Basic and acidic residues" evidence="1">
    <location>
        <begin position="69"/>
        <end position="87"/>
    </location>
</feature>
<protein>
    <submittedName>
        <fullName evidence="2">Uncharacterized protein</fullName>
    </submittedName>
</protein>
<evidence type="ECO:0000313" key="3">
    <source>
        <dbReference type="Proteomes" id="UP001176941"/>
    </source>
</evidence>
<proteinExistence type="predicted"/>
<gene>
    <name evidence="2" type="ORF">MRATA1EN1_LOCUS8393</name>
</gene>
<reference evidence="2" key="1">
    <citation type="submission" date="2023-04" db="EMBL/GenBank/DDBJ databases">
        <authorList>
            <consortium name="ELIXIR-Norway"/>
        </authorList>
    </citation>
    <scope>NUCLEOTIDE SEQUENCE [LARGE SCALE GENOMIC DNA]</scope>
</reference>
<feature type="region of interest" description="Disordered" evidence="1">
    <location>
        <begin position="31"/>
        <end position="151"/>
    </location>
</feature>
<evidence type="ECO:0000313" key="2">
    <source>
        <dbReference type="EMBL" id="CAI9159431.1"/>
    </source>
</evidence>
<accession>A0ABN8YE60</accession>
<dbReference type="Proteomes" id="UP001176941">
    <property type="component" value="Chromosome 19"/>
</dbReference>
<feature type="compositionally biased region" description="Polar residues" evidence="1">
    <location>
        <begin position="130"/>
        <end position="140"/>
    </location>
</feature>
<dbReference type="EMBL" id="OX459955">
    <property type="protein sequence ID" value="CAI9159431.1"/>
    <property type="molecule type" value="Genomic_DNA"/>
</dbReference>